<dbReference type="Pfam" id="PF07372">
    <property type="entry name" value="DUF1491"/>
    <property type="match status" value="1"/>
</dbReference>
<dbReference type="OrthoDB" id="9809136at2"/>
<dbReference type="STRING" id="472175.EL18_01704"/>
<accession>A0A084UCI0</accession>
<dbReference type="eggNOG" id="COG5447">
    <property type="taxonomic scope" value="Bacteria"/>
</dbReference>
<evidence type="ECO:0000313" key="1">
    <source>
        <dbReference type="EMBL" id="KFB10666.1"/>
    </source>
</evidence>
<sequence>MRVTADLWVSALTRRIFNDGGFAAVRRRGAREAGAIFIISRNRFGEVKLYQPAAQTSYDEAKPQERQFALMMEGEEDEIEKKLERELRFDPDIWVVEIEHGLSDDQYLPLAGNE</sequence>
<dbReference type="PATRIC" id="fig|472175.3.peg.1711"/>
<protein>
    <recommendedName>
        <fullName evidence="3">DUF1491 family protein</fullName>
    </recommendedName>
</protein>
<dbReference type="AlphaFoldDB" id="A0A084UCI0"/>
<evidence type="ECO:0000313" key="2">
    <source>
        <dbReference type="Proteomes" id="UP000053675"/>
    </source>
</evidence>
<dbReference type="InterPro" id="IPR009964">
    <property type="entry name" value="DUF1491"/>
</dbReference>
<proteinExistence type="predicted"/>
<comment type="caution">
    <text evidence="1">The sequence shown here is derived from an EMBL/GenBank/DDBJ whole genome shotgun (WGS) entry which is preliminary data.</text>
</comment>
<dbReference type="Proteomes" id="UP000053675">
    <property type="component" value="Unassembled WGS sequence"/>
</dbReference>
<reference evidence="1 2" key="1">
    <citation type="submission" date="2014-05" db="EMBL/GenBank/DDBJ databases">
        <title>Draft Genome Sequence of Nitratireductor basaltis Strain UMTGB225, A Marine Bacterium Isolated from Green Barrel Tunicate.</title>
        <authorList>
            <person name="Gan H.Y."/>
        </authorList>
    </citation>
    <scope>NUCLEOTIDE SEQUENCE [LARGE SCALE GENOMIC DNA]</scope>
    <source>
        <strain evidence="1 2">UMTGB225</strain>
    </source>
</reference>
<evidence type="ECO:0008006" key="3">
    <source>
        <dbReference type="Google" id="ProtNLM"/>
    </source>
</evidence>
<dbReference type="RefSeq" id="WP_036481756.1">
    <property type="nucleotide sequence ID" value="NZ_JMQM01000001.1"/>
</dbReference>
<keyword evidence="2" id="KW-1185">Reference proteome</keyword>
<name>A0A084UCI0_9HYPH</name>
<organism evidence="1 2">
    <name type="scientific">Nitratireductor basaltis</name>
    <dbReference type="NCBI Taxonomy" id="472175"/>
    <lineage>
        <taxon>Bacteria</taxon>
        <taxon>Pseudomonadati</taxon>
        <taxon>Pseudomonadota</taxon>
        <taxon>Alphaproteobacteria</taxon>
        <taxon>Hyphomicrobiales</taxon>
        <taxon>Phyllobacteriaceae</taxon>
        <taxon>Nitratireductor</taxon>
    </lineage>
</organism>
<dbReference type="EMBL" id="JMQM01000001">
    <property type="protein sequence ID" value="KFB10666.1"/>
    <property type="molecule type" value="Genomic_DNA"/>
</dbReference>
<dbReference type="Gene3D" id="3.40.1530.20">
    <property type="entry name" value="Protein of unknown function (DUF1491)"/>
    <property type="match status" value="1"/>
</dbReference>
<gene>
    <name evidence="1" type="ORF">EL18_01704</name>
</gene>